<keyword evidence="6" id="KW-0234">DNA repair</keyword>
<feature type="domain" description="RecF/RecN/SMC N-terminal" evidence="7">
    <location>
        <begin position="3"/>
        <end position="338"/>
    </location>
</feature>
<dbReference type="GO" id="GO:0005524">
    <property type="term" value="F:ATP binding"/>
    <property type="evidence" value="ECO:0007669"/>
    <property type="project" value="UniProtKB-UniRule"/>
</dbReference>
<dbReference type="Proteomes" id="UP001204445">
    <property type="component" value="Unassembled WGS sequence"/>
</dbReference>
<dbReference type="Gene3D" id="1.20.1050.90">
    <property type="entry name" value="RecF/RecN/SMC, N-terminal domain"/>
    <property type="match status" value="1"/>
</dbReference>
<dbReference type="NCBIfam" id="TIGR00611">
    <property type="entry name" value="recf"/>
    <property type="match status" value="1"/>
</dbReference>
<dbReference type="InterPro" id="IPR003395">
    <property type="entry name" value="RecF/RecN/SMC_N"/>
</dbReference>
<dbReference type="GO" id="GO:0005737">
    <property type="term" value="C:cytoplasm"/>
    <property type="evidence" value="ECO:0007669"/>
    <property type="project" value="UniProtKB-SubCell"/>
</dbReference>
<name>A0AAE3HMS1_9GAMM</name>
<dbReference type="HAMAP" id="MF_00365">
    <property type="entry name" value="RecF"/>
    <property type="match status" value="1"/>
</dbReference>
<keyword evidence="2 6" id="KW-0235">DNA replication</keyword>
<protein>
    <recommendedName>
        <fullName evidence="6">DNA replication and repair protein RecF</fullName>
    </recommendedName>
</protein>
<dbReference type="GO" id="GO:0009432">
    <property type="term" value="P:SOS response"/>
    <property type="evidence" value="ECO:0007669"/>
    <property type="project" value="UniProtKB-UniRule"/>
</dbReference>
<organism evidence="8 9">
    <name type="scientific">Methylohalomonas lacus</name>
    <dbReference type="NCBI Taxonomy" id="398773"/>
    <lineage>
        <taxon>Bacteria</taxon>
        <taxon>Pseudomonadati</taxon>
        <taxon>Pseudomonadota</taxon>
        <taxon>Gammaproteobacteria</taxon>
        <taxon>Methylohalomonadales</taxon>
        <taxon>Methylohalomonadaceae</taxon>
        <taxon>Methylohalomonas</taxon>
    </lineage>
</organism>
<dbReference type="GO" id="GO:0006302">
    <property type="term" value="P:double-strand break repair"/>
    <property type="evidence" value="ECO:0007669"/>
    <property type="project" value="TreeGrafter"/>
</dbReference>
<accession>A0AAE3HMS1</accession>
<evidence type="ECO:0000256" key="4">
    <source>
        <dbReference type="ARBA" id="ARBA00022840"/>
    </source>
</evidence>
<evidence type="ECO:0000313" key="8">
    <source>
        <dbReference type="EMBL" id="MCS3903328.1"/>
    </source>
</evidence>
<evidence type="ECO:0000256" key="2">
    <source>
        <dbReference type="ARBA" id="ARBA00022705"/>
    </source>
</evidence>
<gene>
    <name evidence="6" type="primary">recF</name>
    <name evidence="8" type="ORF">J2T55_001348</name>
</gene>
<dbReference type="Gene3D" id="3.40.50.300">
    <property type="entry name" value="P-loop containing nucleotide triphosphate hydrolases"/>
    <property type="match status" value="1"/>
</dbReference>
<dbReference type="GO" id="GO:0003697">
    <property type="term" value="F:single-stranded DNA binding"/>
    <property type="evidence" value="ECO:0007669"/>
    <property type="project" value="UniProtKB-UniRule"/>
</dbReference>
<evidence type="ECO:0000256" key="5">
    <source>
        <dbReference type="ARBA" id="ARBA00023125"/>
    </source>
</evidence>
<comment type="function">
    <text evidence="6">The RecF protein is involved in DNA metabolism; it is required for DNA replication and normal SOS inducibility. RecF binds preferentially to single-stranded, linear DNA. It also seems to bind ATP.</text>
</comment>
<proteinExistence type="inferred from homology"/>
<keyword evidence="9" id="KW-1185">Reference proteome</keyword>
<sequence>MQLSDLRISHLRNLDGVSLEPGAGLNIISGANASGKTALLESIYLLARGRSFRTHRIRELISHHQQQLRVTARALRAGQRPLMLGIERDGRQTRLRCDGENVRNLSAHARRVPLILITPDSHGLISGRPGQRRRWLDWALFHVEPDYLGCWQDCFHALRQRNALLKHGAGRATIVSWEESLADCVNRLEAYREGLVQQLSGHFSAVMSQLLPGTVQIEYLPGRPREQDYRTLLAEQRDLEQQRGFTRYGPHRSDLDFRHQDGEVRATLSRGQTKLYIAGLMIAYVRVLADYGLQPLILVDDLPAELDAGARARFMAHLAETGCQTFVTAIEPETLPLAGWPEHQVFHVEHGQLTEVI</sequence>
<dbReference type="PANTHER" id="PTHR32182:SF0">
    <property type="entry name" value="DNA REPLICATION AND REPAIR PROTEIN RECF"/>
    <property type="match status" value="1"/>
</dbReference>
<keyword evidence="5 6" id="KW-0238">DNA-binding</keyword>
<dbReference type="GO" id="GO:0000731">
    <property type="term" value="P:DNA synthesis involved in DNA repair"/>
    <property type="evidence" value="ECO:0007669"/>
    <property type="project" value="TreeGrafter"/>
</dbReference>
<dbReference type="RefSeq" id="WP_259055014.1">
    <property type="nucleotide sequence ID" value="NZ_JANUCT010000007.1"/>
</dbReference>
<evidence type="ECO:0000256" key="3">
    <source>
        <dbReference type="ARBA" id="ARBA00022741"/>
    </source>
</evidence>
<dbReference type="InterPro" id="IPR001238">
    <property type="entry name" value="DNA-binding_RecF"/>
</dbReference>
<feature type="binding site" evidence="6">
    <location>
        <begin position="30"/>
        <end position="37"/>
    </location>
    <ligand>
        <name>ATP</name>
        <dbReference type="ChEBI" id="CHEBI:30616"/>
    </ligand>
</feature>
<dbReference type="EMBL" id="JANUCT010000007">
    <property type="protein sequence ID" value="MCS3903328.1"/>
    <property type="molecule type" value="Genomic_DNA"/>
</dbReference>
<dbReference type="AlphaFoldDB" id="A0AAE3HMS1"/>
<comment type="subcellular location">
    <subcellularLocation>
        <location evidence="6">Cytoplasm</location>
    </subcellularLocation>
</comment>
<reference evidence="8" key="1">
    <citation type="submission" date="2022-08" db="EMBL/GenBank/DDBJ databases">
        <title>Genomic Encyclopedia of Type Strains, Phase III (KMG-III): the genomes of soil and plant-associated and newly described type strains.</title>
        <authorList>
            <person name="Whitman W."/>
        </authorList>
    </citation>
    <scope>NUCLEOTIDE SEQUENCE</scope>
    <source>
        <strain evidence="8">HMT 1</strain>
    </source>
</reference>
<evidence type="ECO:0000256" key="6">
    <source>
        <dbReference type="HAMAP-Rule" id="MF_00365"/>
    </source>
</evidence>
<dbReference type="GO" id="GO:0006260">
    <property type="term" value="P:DNA replication"/>
    <property type="evidence" value="ECO:0007669"/>
    <property type="project" value="UniProtKB-UniRule"/>
</dbReference>
<dbReference type="InterPro" id="IPR027417">
    <property type="entry name" value="P-loop_NTPase"/>
</dbReference>
<dbReference type="Pfam" id="PF02463">
    <property type="entry name" value="SMC_N"/>
    <property type="match status" value="1"/>
</dbReference>
<comment type="caution">
    <text evidence="8">The sequence shown here is derived from an EMBL/GenBank/DDBJ whole genome shotgun (WGS) entry which is preliminary data.</text>
</comment>
<evidence type="ECO:0000259" key="7">
    <source>
        <dbReference type="Pfam" id="PF02463"/>
    </source>
</evidence>
<evidence type="ECO:0000313" key="9">
    <source>
        <dbReference type="Proteomes" id="UP001204445"/>
    </source>
</evidence>
<keyword evidence="1 6" id="KW-0963">Cytoplasm</keyword>
<comment type="similarity">
    <text evidence="6">Belongs to the RecF family.</text>
</comment>
<dbReference type="PANTHER" id="PTHR32182">
    <property type="entry name" value="DNA REPLICATION AND REPAIR PROTEIN RECF"/>
    <property type="match status" value="1"/>
</dbReference>
<dbReference type="SUPFAM" id="SSF52540">
    <property type="entry name" value="P-loop containing nucleoside triphosphate hydrolases"/>
    <property type="match status" value="1"/>
</dbReference>
<keyword evidence="3 6" id="KW-0547">Nucleotide-binding</keyword>
<keyword evidence="6" id="KW-0742">SOS response</keyword>
<keyword evidence="4 6" id="KW-0067">ATP-binding</keyword>
<keyword evidence="6" id="KW-0227">DNA damage</keyword>
<dbReference type="InterPro" id="IPR042174">
    <property type="entry name" value="RecF_2"/>
</dbReference>
<evidence type="ECO:0000256" key="1">
    <source>
        <dbReference type="ARBA" id="ARBA00022490"/>
    </source>
</evidence>